<name>A0AAG5CSQ8_ANOAO</name>
<proteinExistence type="predicted"/>
<organism evidence="1 2">
    <name type="scientific">Anopheles atroparvus</name>
    <name type="common">European mosquito</name>
    <dbReference type="NCBI Taxonomy" id="41427"/>
    <lineage>
        <taxon>Eukaryota</taxon>
        <taxon>Metazoa</taxon>
        <taxon>Ecdysozoa</taxon>
        <taxon>Arthropoda</taxon>
        <taxon>Hexapoda</taxon>
        <taxon>Insecta</taxon>
        <taxon>Pterygota</taxon>
        <taxon>Neoptera</taxon>
        <taxon>Endopterygota</taxon>
        <taxon>Diptera</taxon>
        <taxon>Nematocera</taxon>
        <taxon>Culicoidea</taxon>
        <taxon>Culicidae</taxon>
        <taxon>Anophelinae</taxon>
        <taxon>Anopheles</taxon>
    </lineage>
</organism>
<evidence type="ECO:0000313" key="2">
    <source>
        <dbReference type="Proteomes" id="UP000075880"/>
    </source>
</evidence>
<dbReference type="AlphaFoldDB" id="A0AAG5CSQ8"/>
<protein>
    <submittedName>
        <fullName evidence="1">Uncharacterized protein</fullName>
    </submittedName>
</protein>
<sequence length="52" mass="5657">TDSLETGIRFNGGCYSVKKKSKTGNPLKSLQSAPCILQKRITLTKRKRGGCS</sequence>
<dbReference type="EnsemblMetazoa" id="ENSAATROPT001579">
    <property type="protein sequence ID" value="ENSAATROPP001519"/>
    <property type="gene ID" value="ENSAATROPG001253"/>
</dbReference>
<reference evidence="1" key="1">
    <citation type="submission" date="2024-04" db="UniProtKB">
        <authorList>
            <consortium name="EnsemblMetazoa"/>
        </authorList>
    </citation>
    <scope>IDENTIFICATION</scope>
    <source>
        <strain evidence="1">EBRO</strain>
    </source>
</reference>
<evidence type="ECO:0000313" key="1">
    <source>
        <dbReference type="EnsemblMetazoa" id="ENSAATROPP001519"/>
    </source>
</evidence>
<accession>A0AAG5CSQ8</accession>
<keyword evidence="2" id="KW-1185">Reference proteome</keyword>
<dbReference type="Proteomes" id="UP000075880">
    <property type="component" value="Unassembled WGS sequence"/>
</dbReference>